<sequence length="147" mass="17041">MTISDIPENIFDSLTFKEKVWLKYYFETRNKAEAAIKAFNIKDRKAAASIGHTISKRKKIRMILTQLFVEDETLSQLKLKEALVEEIFYKEAKTAPERQVRVKAMELFMKLTGMLPTGGKIKKENVEDWKSYLDIKMEDGSESNNTP</sequence>
<dbReference type="AlphaFoldDB" id="A0A7V3J9Z6"/>
<reference evidence="1" key="1">
    <citation type="journal article" date="2020" name="mSystems">
        <title>Genome- and Community-Level Interaction Insights into Carbon Utilization and Element Cycling Functions of Hydrothermarchaeota in Hydrothermal Sediment.</title>
        <authorList>
            <person name="Zhou Z."/>
            <person name="Liu Y."/>
            <person name="Xu W."/>
            <person name="Pan J."/>
            <person name="Luo Z.H."/>
            <person name="Li M."/>
        </authorList>
    </citation>
    <scope>NUCLEOTIDE SEQUENCE [LARGE SCALE GENOMIC DNA]</scope>
    <source>
        <strain evidence="1">SpSt-757</strain>
    </source>
</reference>
<protein>
    <recommendedName>
        <fullName evidence="2">Terminase small subunit</fullName>
    </recommendedName>
</protein>
<organism evidence="1">
    <name type="scientific">candidate division CPR3 bacterium</name>
    <dbReference type="NCBI Taxonomy" id="2268181"/>
    <lineage>
        <taxon>Bacteria</taxon>
        <taxon>Bacteria division CPR3</taxon>
    </lineage>
</organism>
<dbReference type="InterPro" id="IPR038713">
    <property type="entry name" value="Terminase_Gp1_N_sf"/>
</dbReference>
<name>A0A7V3J9Z6_UNCC3</name>
<gene>
    <name evidence="1" type="ORF">ENV41_02915</name>
</gene>
<evidence type="ECO:0008006" key="2">
    <source>
        <dbReference type="Google" id="ProtNLM"/>
    </source>
</evidence>
<comment type="caution">
    <text evidence="1">The sequence shown here is derived from an EMBL/GenBank/DDBJ whole genome shotgun (WGS) entry which is preliminary data.</text>
</comment>
<proteinExistence type="predicted"/>
<evidence type="ECO:0000313" key="1">
    <source>
        <dbReference type="EMBL" id="HFZ09065.1"/>
    </source>
</evidence>
<accession>A0A7V3J9Z6</accession>
<dbReference type="Gene3D" id="1.10.10.1400">
    <property type="entry name" value="Terminase, small subunit, N-terminal DNA-binding domain, HTH motif"/>
    <property type="match status" value="1"/>
</dbReference>
<dbReference type="EMBL" id="DTGG01000092">
    <property type="protein sequence ID" value="HFZ09065.1"/>
    <property type="molecule type" value="Genomic_DNA"/>
</dbReference>